<evidence type="ECO:0000313" key="5">
    <source>
        <dbReference type="Proteomes" id="UP000294543"/>
    </source>
</evidence>
<evidence type="ECO:0000259" key="2">
    <source>
        <dbReference type="Pfam" id="PF00561"/>
    </source>
</evidence>
<feature type="domain" description="Peptidase S33 tripeptidyl aminopeptidase-like C-terminal" evidence="3">
    <location>
        <begin position="356"/>
        <end position="450"/>
    </location>
</feature>
<name>A0A4R4WNX6_9ACTN</name>
<dbReference type="EMBL" id="SMKP01000055">
    <property type="protein sequence ID" value="TDD19647.1"/>
    <property type="molecule type" value="Genomic_DNA"/>
</dbReference>
<comment type="caution">
    <text evidence="4">The sequence shown here is derived from an EMBL/GenBank/DDBJ whole genome shotgun (WGS) entry which is preliminary data.</text>
</comment>
<dbReference type="AlphaFoldDB" id="A0A4R4WNX6"/>
<keyword evidence="5" id="KW-1185">Reference proteome</keyword>
<dbReference type="Proteomes" id="UP000294543">
    <property type="component" value="Unassembled WGS sequence"/>
</dbReference>
<evidence type="ECO:0000256" key="1">
    <source>
        <dbReference type="SAM" id="MobiDB-lite"/>
    </source>
</evidence>
<dbReference type="RefSeq" id="WP_132510430.1">
    <property type="nucleotide sequence ID" value="NZ_SMKP01000055.1"/>
</dbReference>
<evidence type="ECO:0000313" key="4">
    <source>
        <dbReference type="EMBL" id="TDD19647.1"/>
    </source>
</evidence>
<dbReference type="InterPro" id="IPR013595">
    <property type="entry name" value="Pept_S33_TAP-like_C"/>
</dbReference>
<evidence type="ECO:0000259" key="3">
    <source>
        <dbReference type="Pfam" id="PF08386"/>
    </source>
</evidence>
<dbReference type="InterPro" id="IPR000073">
    <property type="entry name" value="AB_hydrolase_1"/>
</dbReference>
<gene>
    <name evidence="4" type="ORF">E1294_20510</name>
</gene>
<reference evidence="4 5" key="1">
    <citation type="submission" date="2019-03" db="EMBL/GenBank/DDBJ databases">
        <title>Draft genome sequences of novel Actinobacteria.</title>
        <authorList>
            <person name="Sahin N."/>
            <person name="Ay H."/>
            <person name="Saygin H."/>
        </authorList>
    </citation>
    <scope>NUCLEOTIDE SEQUENCE [LARGE SCALE GENOMIC DNA]</scope>
    <source>
        <strain evidence="4 5">KC712</strain>
    </source>
</reference>
<dbReference type="InterPro" id="IPR029058">
    <property type="entry name" value="AB_hydrolase_fold"/>
</dbReference>
<dbReference type="Pfam" id="PF00561">
    <property type="entry name" value="Abhydrolase_1"/>
    <property type="match status" value="1"/>
</dbReference>
<dbReference type="Pfam" id="PF08386">
    <property type="entry name" value="Abhydrolase_4"/>
    <property type="match status" value="1"/>
</dbReference>
<feature type="compositionally biased region" description="Gly residues" evidence="1">
    <location>
        <begin position="290"/>
        <end position="308"/>
    </location>
</feature>
<keyword evidence="4" id="KW-0378">Hydrolase</keyword>
<sequence length="458" mass="48005">MPARDPRRSLGHLVVNTGAGSSIQDVRARPDTVSELARWFDVVIMEARGSGDHDSAAAVRCAAPPPDVLRLQLSRGPAGWRAHARDNAAYGRSCRAAAGAIRLTSWQVAHDLDALRAALGEARLRYFGNSYGAVYGQAYVESFPARVGRMYLEGVPDLTEPGLERRMTARARAVERQLYTFRDWCRGHLGCPLGEDDAVSVFDDLAGRVPLPAGPRSKVNARRLAAAVYAGLTPARWPELASALSAARSGDAGPLASLASPSLVSPSLASAGADDAPGLPSSGALSGLAPGDGHGAVRGPGATAGGTDGTTLRMMMCHDVGPAMPRYRRFLAMEGRLRAVAPRVGWMSGRQEAGRCLGLAGTGPSQASRPSSPSAGTRVLVGIGRLDIEAPASGAARVARRIPGAVVLWHGDGHDAYLLQGVRKLRATCLRARVHDHLVKGTLPARGSACGRALVEAW</sequence>
<proteinExistence type="predicted"/>
<accession>A0A4R4WNX6</accession>
<dbReference type="OrthoDB" id="3930934at2"/>
<dbReference type="SUPFAM" id="SSF53474">
    <property type="entry name" value="alpha/beta-Hydrolases"/>
    <property type="match status" value="1"/>
</dbReference>
<dbReference type="GO" id="GO:0016787">
    <property type="term" value="F:hydrolase activity"/>
    <property type="evidence" value="ECO:0007669"/>
    <property type="project" value="UniProtKB-KW"/>
</dbReference>
<feature type="domain" description="AB hydrolase-1" evidence="2">
    <location>
        <begin position="79"/>
        <end position="217"/>
    </location>
</feature>
<dbReference type="Gene3D" id="3.40.50.1820">
    <property type="entry name" value="alpha/beta hydrolase"/>
    <property type="match status" value="1"/>
</dbReference>
<organism evidence="4 5">
    <name type="scientific">Nonomuraea diastatica</name>
    <dbReference type="NCBI Taxonomy" id="1848329"/>
    <lineage>
        <taxon>Bacteria</taxon>
        <taxon>Bacillati</taxon>
        <taxon>Actinomycetota</taxon>
        <taxon>Actinomycetes</taxon>
        <taxon>Streptosporangiales</taxon>
        <taxon>Streptosporangiaceae</taxon>
        <taxon>Nonomuraea</taxon>
    </lineage>
</organism>
<feature type="region of interest" description="Disordered" evidence="1">
    <location>
        <begin position="266"/>
        <end position="310"/>
    </location>
</feature>
<protein>
    <submittedName>
        <fullName evidence="4">Alpha/beta fold hydrolase</fullName>
    </submittedName>
</protein>